<dbReference type="PANTHER" id="PTHR45566">
    <property type="entry name" value="HTH-TYPE TRANSCRIPTIONAL REGULATOR YHJB-RELATED"/>
    <property type="match status" value="1"/>
</dbReference>
<dbReference type="GO" id="GO:0006355">
    <property type="term" value="P:regulation of DNA-templated transcription"/>
    <property type="evidence" value="ECO:0007669"/>
    <property type="project" value="InterPro"/>
</dbReference>
<dbReference type="PANTHER" id="PTHR45566:SF1">
    <property type="entry name" value="HTH-TYPE TRANSCRIPTIONAL REGULATOR YHJB-RELATED"/>
    <property type="match status" value="1"/>
</dbReference>
<dbReference type="AlphaFoldDB" id="A0A1G5HYW0"/>
<evidence type="ECO:0000313" key="7">
    <source>
        <dbReference type="Proteomes" id="UP000199502"/>
    </source>
</evidence>
<dbReference type="GO" id="GO:0000160">
    <property type="term" value="P:phosphorelay signal transduction system"/>
    <property type="evidence" value="ECO:0007669"/>
    <property type="project" value="InterPro"/>
</dbReference>
<dbReference type="CDD" id="cd17535">
    <property type="entry name" value="REC_NarL-like"/>
    <property type="match status" value="1"/>
</dbReference>
<dbReference type="Pfam" id="PF00072">
    <property type="entry name" value="Response_reg"/>
    <property type="match status" value="1"/>
</dbReference>
<gene>
    <name evidence="6" type="ORF">SAMN05660710_02377</name>
</gene>
<dbReference type="PROSITE" id="PS50110">
    <property type="entry name" value="RESPONSE_REGULATORY"/>
    <property type="match status" value="1"/>
</dbReference>
<evidence type="ECO:0000256" key="1">
    <source>
        <dbReference type="ARBA" id="ARBA00022553"/>
    </source>
</evidence>
<dbReference type="InterPro" id="IPR016032">
    <property type="entry name" value="Sig_transdc_resp-reg_C-effctor"/>
</dbReference>
<keyword evidence="7" id="KW-1185">Reference proteome</keyword>
<protein>
    <submittedName>
        <fullName evidence="6">Two component transcriptional regulator, LuxR family</fullName>
    </submittedName>
</protein>
<keyword evidence="2" id="KW-0238">DNA-binding</keyword>
<sequence>MVVVTTAGTADCLCTYDASTYALAGVVTDMKILIADDHDLVRDMLVLFLESQGLGPVVAAGSVDGAEAALAAAEGDPFRVVLLDYDMPGMDGLEGLARIRKFAAPVPVAILSGTASPAVARSAIVAGARGFLPKTMPAPSLAAAIRLIVGGDVYVPFSYLDAPEEEQLALTTREQEVLQGVAGGKANKEIARDLGLQEVTIKLHVKSLCRKLGARNRTQAAMLARDRRLVGR</sequence>
<dbReference type="Gene3D" id="3.40.50.2300">
    <property type="match status" value="1"/>
</dbReference>
<dbReference type="GO" id="GO:0003677">
    <property type="term" value="F:DNA binding"/>
    <property type="evidence" value="ECO:0007669"/>
    <property type="project" value="UniProtKB-KW"/>
</dbReference>
<dbReference type="SMART" id="SM00448">
    <property type="entry name" value="REC"/>
    <property type="match status" value="1"/>
</dbReference>
<dbReference type="PRINTS" id="PR00038">
    <property type="entry name" value="HTHLUXR"/>
</dbReference>
<keyword evidence="1 3" id="KW-0597">Phosphoprotein</keyword>
<dbReference type="InterPro" id="IPR000792">
    <property type="entry name" value="Tscrpt_reg_LuxR_C"/>
</dbReference>
<accession>A0A1G5HYW0</accession>
<evidence type="ECO:0000259" key="4">
    <source>
        <dbReference type="PROSITE" id="PS50043"/>
    </source>
</evidence>
<dbReference type="SMART" id="SM00421">
    <property type="entry name" value="HTH_LUXR"/>
    <property type="match status" value="1"/>
</dbReference>
<dbReference type="EMBL" id="FMVT01000007">
    <property type="protein sequence ID" value="SCY68629.1"/>
    <property type="molecule type" value="Genomic_DNA"/>
</dbReference>
<feature type="domain" description="HTH luxR-type" evidence="4">
    <location>
        <begin position="163"/>
        <end position="228"/>
    </location>
</feature>
<evidence type="ECO:0000313" key="6">
    <source>
        <dbReference type="EMBL" id="SCY68629.1"/>
    </source>
</evidence>
<dbReference type="Proteomes" id="UP000199502">
    <property type="component" value="Unassembled WGS sequence"/>
</dbReference>
<reference evidence="6 7" key="1">
    <citation type="submission" date="2016-10" db="EMBL/GenBank/DDBJ databases">
        <authorList>
            <person name="de Groot N.N."/>
        </authorList>
    </citation>
    <scope>NUCLEOTIDE SEQUENCE [LARGE SCALE GENOMIC DNA]</scope>
    <source>
        <strain evidence="6 7">CGMCC 1.8925</strain>
    </source>
</reference>
<dbReference type="InterPro" id="IPR051015">
    <property type="entry name" value="EvgA-like"/>
</dbReference>
<evidence type="ECO:0000256" key="3">
    <source>
        <dbReference type="PROSITE-ProRule" id="PRU00169"/>
    </source>
</evidence>
<feature type="domain" description="Response regulatory" evidence="5">
    <location>
        <begin position="31"/>
        <end position="149"/>
    </location>
</feature>
<evidence type="ECO:0000259" key="5">
    <source>
        <dbReference type="PROSITE" id="PS50110"/>
    </source>
</evidence>
<dbReference type="PROSITE" id="PS00622">
    <property type="entry name" value="HTH_LUXR_1"/>
    <property type="match status" value="1"/>
</dbReference>
<dbReference type="InterPro" id="IPR058245">
    <property type="entry name" value="NreC/VraR/RcsB-like_REC"/>
</dbReference>
<dbReference type="SUPFAM" id="SSF46894">
    <property type="entry name" value="C-terminal effector domain of the bipartite response regulators"/>
    <property type="match status" value="1"/>
</dbReference>
<organism evidence="6 7">
    <name type="scientific">Paracoccus tibetensis</name>
    <dbReference type="NCBI Taxonomy" id="336292"/>
    <lineage>
        <taxon>Bacteria</taxon>
        <taxon>Pseudomonadati</taxon>
        <taxon>Pseudomonadota</taxon>
        <taxon>Alphaproteobacteria</taxon>
        <taxon>Rhodobacterales</taxon>
        <taxon>Paracoccaceae</taxon>
        <taxon>Paracoccus</taxon>
    </lineage>
</organism>
<dbReference type="SUPFAM" id="SSF52172">
    <property type="entry name" value="CheY-like"/>
    <property type="match status" value="1"/>
</dbReference>
<dbReference type="InterPro" id="IPR011006">
    <property type="entry name" value="CheY-like_superfamily"/>
</dbReference>
<evidence type="ECO:0000256" key="2">
    <source>
        <dbReference type="ARBA" id="ARBA00023125"/>
    </source>
</evidence>
<proteinExistence type="predicted"/>
<dbReference type="PROSITE" id="PS50043">
    <property type="entry name" value="HTH_LUXR_2"/>
    <property type="match status" value="1"/>
</dbReference>
<dbReference type="Pfam" id="PF00196">
    <property type="entry name" value="GerE"/>
    <property type="match status" value="1"/>
</dbReference>
<dbReference type="CDD" id="cd06170">
    <property type="entry name" value="LuxR_C_like"/>
    <property type="match status" value="1"/>
</dbReference>
<dbReference type="InterPro" id="IPR001789">
    <property type="entry name" value="Sig_transdc_resp-reg_receiver"/>
</dbReference>
<dbReference type="STRING" id="336292.SAMN05660710_02377"/>
<feature type="modified residue" description="4-aspartylphosphate" evidence="3">
    <location>
        <position position="84"/>
    </location>
</feature>
<name>A0A1G5HYW0_9RHOB</name>